<feature type="region of interest" description="Disordered" evidence="1">
    <location>
        <begin position="87"/>
        <end position="122"/>
    </location>
</feature>
<evidence type="ECO:0000313" key="2">
    <source>
        <dbReference type="EMBL" id="TNN39090.1"/>
    </source>
</evidence>
<keyword evidence="3" id="KW-1185">Reference proteome</keyword>
<accession>A0A4Z2FDW0</accession>
<dbReference type="EMBL" id="SRLO01001309">
    <property type="protein sequence ID" value="TNN39090.1"/>
    <property type="molecule type" value="Genomic_DNA"/>
</dbReference>
<name>A0A4Z2FDW0_9TELE</name>
<organism evidence="2 3">
    <name type="scientific">Liparis tanakae</name>
    <name type="common">Tanaka's snailfish</name>
    <dbReference type="NCBI Taxonomy" id="230148"/>
    <lineage>
        <taxon>Eukaryota</taxon>
        <taxon>Metazoa</taxon>
        <taxon>Chordata</taxon>
        <taxon>Craniata</taxon>
        <taxon>Vertebrata</taxon>
        <taxon>Euteleostomi</taxon>
        <taxon>Actinopterygii</taxon>
        <taxon>Neopterygii</taxon>
        <taxon>Teleostei</taxon>
        <taxon>Neoteleostei</taxon>
        <taxon>Acanthomorphata</taxon>
        <taxon>Eupercaria</taxon>
        <taxon>Perciformes</taxon>
        <taxon>Cottioidei</taxon>
        <taxon>Cottales</taxon>
        <taxon>Liparidae</taxon>
        <taxon>Liparis</taxon>
    </lineage>
</organism>
<feature type="compositionally biased region" description="Basic residues" evidence="1">
    <location>
        <begin position="1"/>
        <end position="12"/>
    </location>
</feature>
<evidence type="ECO:0000256" key="1">
    <source>
        <dbReference type="SAM" id="MobiDB-lite"/>
    </source>
</evidence>
<sequence length="122" mass="13198">MSPIRPKPRSRPPRPPGPRGGPADARPAWEEVRLKTAAAMRPLPLEAASLRGVQEQQLEACECCEDETLALKHLAVELEERAADHGLQTGCRPPAAPHAGSLQQHSSVELSATWGLTSREEV</sequence>
<comment type="caution">
    <text evidence="2">The sequence shown here is derived from an EMBL/GenBank/DDBJ whole genome shotgun (WGS) entry which is preliminary data.</text>
</comment>
<dbReference type="AlphaFoldDB" id="A0A4Z2FDW0"/>
<proteinExistence type="predicted"/>
<protein>
    <submittedName>
        <fullName evidence="2">Uncharacterized protein</fullName>
    </submittedName>
</protein>
<evidence type="ECO:0000313" key="3">
    <source>
        <dbReference type="Proteomes" id="UP000314294"/>
    </source>
</evidence>
<gene>
    <name evidence="2" type="ORF">EYF80_050725</name>
</gene>
<feature type="region of interest" description="Disordered" evidence="1">
    <location>
        <begin position="1"/>
        <end position="27"/>
    </location>
</feature>
<feature type="compositionally biased region" description="Polar residues" evidence="1">
    <location>
        <begin position="101"/>
        <end position="116"/>
    </location>
</feature>
<reference evidence="2 3" key="1">
    <citation type="submission" date="2019-03" db="EMBL/GenBank/DDBJ databases">
        <title>First draft genome of Liparis tanakae, snailfish: a comprehensive survey of snailfish specific genes.</title>
        <authorList>
            <person name="Kim W."/>
            <person name="Song I."/>
            <person name="Jeong J.-H."/>
            <person name="Kim D."/>
            <person name="Kim S."/>
            <person name="Ryu S."/>
            <person name="Song J.Y."/>
            <person name="Lee S.K."/>
        </authorList>
    </citation>
    <scope>NUCLEOTIDE SEQUENCE [LARGE SCALE GENOMIC DNA]</scope>
    <source>
        <tissue evidence="2">Muscle</tissue>
    </source>
</reference>
<dbReference type="Proteomes" id="UP000314294">
    <property type="component" value="Unassembled WGS sequence"/>
</dbReference>